<evidence type="ECO:0000256" key="3">
    <source>
        <dbReference type="ARBA" id="ARBA00023125"/>
    </source>
</evidence>
<feature type="domain" description="RNA polymerase sigma-70" evidence="7">
    <location>
        <begin position="209"/>
        <end position="235"/>
    </location>
</feature>
<keyword evidence="3 5" id="KW-0238">DNA-binding</keyword>
<keyword evidence="4 5" id="KW-0804">Transcription</keyword>
<comment type="caution">
    <text evidence="8">The sequence shown here is derived from an EMBL/GenBank/DDBJ whole genome shotgun (WGS) entry which is preliminary data.</text>
</comment>
<dbReference type="InterPro" id="IPR007627">
    <property type="entry name" value="RNA_pol_sigma70_r2"/>
</dbReference>
<evidence type="ECO:0000256" key="1">
    <source>
        <dbReference type="ARBA" id="ARBA00023015"/>
    </source>
</evidence>
<evidence type="ECO:0000259" key="7">
    <source>
        <dbReference type="PROSITE" id="PS00716"/>
    </source>
</evidence>
<gene>
    <name evidence="8" type="ORF">KQI88_13550</name>
</gene>
<sequence>MEHRTLWHNYKQNNDIQAKTLLIEEYVRLVKVIAGRLYTSYGTNIEYDDLVSYGIFGLIDAIEKFDLDKQVKFETYAQIRIRGAIIDHLRNLDWVPRSARQKSKQVEDAYCRLENQLGRSVSDLEVARELRITVKELQEIMLQTASFNVISLEEAVFEGYTLGKIENEKQLPEELVCSQETYDTLKNNIVQLPEREKQVISLYYYNNLTYKEIGQVLEISESRVSQLHSKAISRLKSKLTVK</sequence>
<keyword evidence="2 5" id="KW-0731">Sigma factor</keyword>
<dbReference type="PANTHER" id="PTHR30385">
    <property type="entry name" value="SIGMA FACTOR F FLAGELLAR"/>
    <property type="match status" value="1"/>
</dbReference>
<dbReference type="Pfam" id="PF04542">
    <property type="entry name" value="Sigma70_r2"/>
    <property type="match status" value="1"/>
</dbReference>
<feature type="domain" description="RNA polymerase sigma-70" evidence="6">
    <location>
        <begin position="49"/>
        <end position="62"/>
    </location>
</feature>
<dbReference type="Proteomes" id="UP000779508">
    <property type="component" value="Unassembled WGS sequence"/>
</dbReference>
<dbReference type="InterPro" id="IPR007630">
    <property type="entry name" value="RNA_pol_sigma70_r4"/>
</dbReference>
<dbReference type="Pfam" id="PF04545">
    <property type="entry name" value="Sigma70_r4"/>
    <property type="match status" value="1"/>
</dbReference>
<keyword evidence="1 5" id="KW-0805">Transcription regulation</keyword>
<dbReference type="InterPro" id="IPR007624">
    <property type="entry name" value="RNA_pol_sigma70_r3"/>
</dbReference>
<dbReference type="PROSITE" id="PS00715">
    <property type="entry name" value="SIGMA70_1"/>
    <property type="match status" value="1"/>
</dbReference>
<dbReference type="Pfam" id="PF04539">
    <property type="entry name" value="Sigma70_r3"/>
    <property type="match status" value="1"/>
</dbReference>
<name>A0ABS6G4N3_9FIRM</name>
<reference evidence="8 9" key="1">
    <citation type="submission" date="2021-06" db="EMBL/GenBank/DDBJ databases">
        <authorList>
            <person name="Sun Q."/>
            <person name="Li D."/>
        </authorList>
    </citation>
    <scope>NUCLEOTIDE SEQUENCE [LARGE SCALE GENOMIC DNA]</scope>
    <source>
        <strain evidence="8 9">MSJ-5</strain>
    </source>
</reference>
<dbReference type="NCBIfam" id="TIGR02937">
    <property type="entry name" value="sigma70-ECF"/>
    <property type="match status" value="1"/>
</dbReference>
<evidence type="ECO:0000313" key="8">
    <source>
        <dbReference type="EMBL" id="MBU5677442.1"/>
    </source>
</evidence>
<keyword evidence="9" id="KW-1185">Reference proteome</keyword>
<protein>
    <recommendedName>
        <fullName evidence="5">RNA polymerase sigma factor</fullName>
    </recommendedName>
</protein>
<evidence type="ECO:0000256" key="2">
    <source>
        <dbReference type="ARBA" id="ARBA00023082"/>
    </source>
</evidence>
<evidence type="ECO:0000313" key="9">
    <source>
        <dbReference type="Proteomes" id="UP000779508"/>
    </source>
</evidence>
<dbReference type="RefSeq" id="WP_216418188.1">
    <property type="nucleotide sequence ID" value="NZ_JAHLQK010000005.1"/>
</dbReference>
<dbReference type="PANTHER" id="PTHR30385:SF7">
    <property type="entry name" value="RNA POLYMERASE SIGMA FACTOR FLIA"/>
    <property type="match status" value="1"/>
</dbReference>
<dbReference type="NCBIfam" id="NF005413">
    <property type="entry name" value="PRK06986.1"/>
    <property type="match status" value="1"/>
</dbReference>
<dbReference type="InterPro" id="IPR014284">
    <property type="entry name" value="RNA_pol_sigma-70_dom"/>
</dbReference>
<organism evidence="8 9">
    <name type="scientific">Alkaliphilus flagellatus</name>
    <dbReference type="NCBI Taxonomy" id="2841507"/>
    <lineage>
        <taxon>Bacteria</taxon>
        <taxon>Bacillati</taxon>
        <taxon>Bacillota</taxon>
        <taxon>Clostridia</taxon>
        <taxon>Peptostreptococcales</taxon>
        <taxon>Natronincolaceae</taxon>
        <taxon>Alkaliphilus</taxon>
    </lineage>
</organism>
<comment type="function">
    <text evidence="5">Sigma factors are initiation factors that promote the attachment of RNA polymerase to specific initiation sites and are then released.</text>
</comment>
<dbReference type="PIRSF" id="PIRSF000770">
    <property type="entry name" value="RNA_pol_sigma-SigE/K"/>
    <property type="match status" value="1"/>
</dbReference>
<evidence type="ECO:0000256" key="5">
    <source>
        <dbReference type="RuleBase" id="RU362124"/>
    </source>
</evidence>
<dbReference type="InterPro" id="IPR000943">
    <property type="entry name" value="RNA_pol_sigma70"/>
</dbReference>
<dbReference type="EMBL" id="JAHLQK010000005">
    <property type="protein sequence ID" value="MBU5677442.1"/>
    <property type="molecule type" value="Genomic_DNA"/>
</dbReference>
<dbReference type="NCBIfam" id="TIGR02479">
    <property type="entry name" value="FliA_WhiG"/>
    <property type="match status" value="1"/>
</dbReference>
<accession>A0ABS6G4N3</accession>
<comment type="similarity">
    <text evidence="5">Belongs to the sigma-70 factor family.</text>
</comment>
<proteinExistence type="inferred from homology"/>
<dbReference type="InterPro" id="IPR012845">
    <property type="entry name" value="RNA_pol_sigma_FliA_WhiG"/>
</dbReference>
<evidence type="ECO:0000256" key="4">
    <source>
        <dbReference type="ARBA" id="ARBA00023163"/>
    </source>
</evidence>
<evidence type="ECO:0000259" key="6">
    <source>
        <dbReference type="PROSITE" id="PS00715"/>
    </source>
</evidence>
<dbReference type="CDD" id="cd06171">
    <property type="entry name" value="Sigma70_r4"/>
    <property type="match status" value="1"/>
</dbReference>
<dbReference type="PROSITE" id="PS00716">
    <property type="entry name" value="SIGMA70_2"/>
    <property type="match status" value="1"/>
</dbReference>